<dbReference type="EMBL" id="GBXM01098701">
    <property type="protein sequence ID" value="JAH09876.1"/>
    <property type="molecule type" value="Transcribed_RNA"/>
</dbReference>
<evidence type="ECO:0000313" key="1">
    <source>
        <dbReference type="EMBL" id="JAH09876.1"/>
    </source>
</evidence>
<sequence length="30" mass="3170">MPVLEGFSMDGTGTVLLILLFGDPHPLEGI</sequence>
<reference evidence="1" key="2">
    <citation type="journal article" date="2015" name="Fish Shellfish Immunol.">
        <title>Early steps in the European eel (Anguilla anguilla)-Vibrio vulnificus interaction in the gills: Role of the RtxA13 toxin.</title>
        <authorList>
            <person name="Callol A."/>
            <person name="Pajuelo D."/>
            <person name="Ebbesson L."/>
            <person name="Teles M."/>
            <person name="MacKenzie S."/>
            <person name="Amaro C."/>
        </authorList>
    </citation>
    <scope>NUCLEOTIDE SEQUENCE</scope>
</reference>
<accession>A0A0E9PZ28</accession>
<reference evidence="1" key="1">
    <citation type="submission" date="2014-11" db="EMBL/GenBank/DDBJ databases">
        <authorList>
            <person name="Amaro Gonzalez C."/>
        </authorList>
    </citation>
    <scope>NUCLEOTIDE SEQUENCE</scope>
</reference>
<proteinExistence type="predicted"/>
<organism evidence="1">
    <name type="scientific">Anguilla anguilla</name>
    <name type="common">European freshwater eel</name>
    <name type="synonym">Muraena anguilla</name>
    <dbReference type="NCBI Taxonomy" id="7936"/>
    <lineage>
        <taxon>Eukaryota</taxon>
        <taxon>Metazoa</taxon>
        <taxon>Chordata</taxon>
        <taxon>Craniata</taxon>
        <taxon>Vertebrata</taxon>
        <taxon>Euteleostomi</taxon>
        <taxon>Actinopterygii</taxon>
        <taxon>Neopterygii</taxon>
        <taxon>Teleostei</taxon>
        <taxon>Anguilliformes</taxon>
        <taxon>Anguillidae</taxon>
        <taxon>Anguilla</taxon>
    </lineage>
</organism>
<name>A0A0E9PZ28_ANGAN</name>
<protein>
    <submittedName>
        <fullName evidence="1">Uncharacterized protein</fullName>
    </submittedName>
</protein>
<dbReference type="AlphaFoldDB" id="A0A0E9PZ28"/>